<name>A0A292Q856_9PEZI</name>
<comment type="cofactor">
    <cofactor evidence="2 9">
        <name>FAD</name>
        <dbReference type="ChEBI" id="CHEBI:57692"/>
    </cofactor>
</comment>
<keyword evidence="6 9" id="KW-0274">FAD</keyword>
<feature type="binding site" evidence="9">
    <location>
        <position position="610"/>
    </location>
    <ligand>
        <name>FAD</name>
        <dbReference type="ChEBI" id="CHEBI:57692"/>
    </ligand>
</feature>
<feature type="binding site" evidence="9">
    <location>
        <position position="472"/>
    </location>
    <ligand>
        <name>NADP(+)</name>
        <dbReference type="ChEBI" id="CHEBI:58349"/>
    </ligand>
</feature>
<reference evidence="12" key="1">
    <citation type="submission" date="2015-10" db="EMBL/GenBank/DDBJ databases">
        <authorList>
            <person name="Regsiter A."/>
            <person name="william w."/>
        </authorList>
    </citation>
    <scope>NUCLEOTIDE SEQUENCE</scope>
    <source>
        <strain evidence="12">Montdore</strain>
    </source>
</reference>
<evidence type="ECO:0000256" key="6">
    <source>
        <dbReference type="ARBA" id="ARBA00022827"/>
    </source>
</evidence>
<dbReference type="Proteomes" id="UP001412239">
    <property type="component" value="Unassembled WGS sequence"/>
</dbReference>
<dbReference type="PROSITE" id="PS50902">
    <property type="entry name" value="FLAVODOXIN_LIKE"/>
    <property type="match status" value="1"/>
</dbReference>
<dbReference type="GO" id="GO:0005739">
    <property type="term" value="C:mitochondrion"/>
    <property type="evidence" value="ECO:0007669"/>
    <property type="project" value="UniProtKB-SubCell"/>
</dbReference>
<accession>A0A292Q856</accession>
<dbReference type="InterPro" id="IPR008254">
    <property type="entry name" value="Flavodoxin/NO_synth"/>
</dbReference>
<sequence>MASSLLAGPPVLILYASESGTAADLAREVTHTLLRRRFNVKCIEANQLDPFTSLPIYKTIIFLASTTGQGEIPMNGKDFWRKFLVKRIPRDWLKDVEFTTFGCGDSTYLKYNAAARKVHSRFLQLGATQLVARGEGDEQHSEGIDGLFFPWLELLVRTLSEKYPLTDGLEPLPADHLLDPEHFLSLTGHRQIAYPVRDVMRDLHVQRPASRTFHVFRNERITAVSHWQDVRHITISIPGSSARWAPGDTVTLLPKNFPEDVEEFLDCQGFTDIADHPLGFVRSSHPAIESPLPGRLIQPLTLRTLLIHHLDINAIPRRAFFSMIANFTDNPTHKERILEFTNPEYLNELYDYTTRPRRSILEVLQEFSSVKIPINRLTDVIPAMRPRAFSVASSNTGHSPGPAAEGINLEILVAIVKYRTIIKKTRQGVCTRWLASLKEGDPISVVFQHGTLVPHSSTELYNKPAVMIAPGTGVAPMRALLWERIFNKGHYLKNTLIFGCRGKDTDFFFREEWAQLVRKDFLRLNTAFSRDQPAKRYVQHVILEQAGHLWERIFKQGAVVYVCGSSGNMPIAVREALVKVFQEKGEWEKEVAVAYLVHMEKEGRFRQETW</sequence>
<feature type="binding site" evidence="9">
    <location>
        <begin position="17"/>
        <end position="22"/>
    </location>
    <ligand>
        <name>FMN</name>
        <dbReference type="ChEBI" id="CHEBI:58210"/>
    </ligand>
</feature>
<dbReference type="InterPro" id="IPR039261">
    <property type="entry name" value="FNR_nucleotide-bd"/>
</dbReference>
<dbReference type="Pfam" id="PF00258">
    <property type="entry name" value="Flavodoxin_1"/>
    <property type="match status" value="1"/>
</dbReference>
<feature type="binding site" evidence="9">
    <location>
        <position position="357"/>
    </location>
    <ligand>
        <name>FAD</name>
        <dbReference type="ChEBI" id="CHEBI:57692"/>
    </ligand>
</feature>
<feature type="binding site" evidence="9">
    <location>
        <begin position="387"/>
        <end position="390"/>
    </location>
    <ligand>
        <name>FAD</name>
        <dbReference type="ChEBI" id="CHEBI:57692"/>
    </ligand>
</feature>
<dbReference type="PRINTS" id="PR00369">
    <property type="entry name" value="FLAVODOXIN"/>
</dbReference>
<evidence type="ECO:0000256" key="5">
    <source>
        <dbReference type="ARBA" id="ARBA00022643"/>
    </source>
</evidence>
<dbReference type="GO" id="GO:0010181">
    <property type="term" value="F:FMN binding"/>
    <property type="evidence" value="ECO:0007669"/>
    <property type="project" value="UniProtKB-UniRule"/>
</dbReference>
<dbReference type="InterPro" id="IPR017927">
    <property type="entry name" value="FAD-bd_FR_type"/>
</dbReference>
<comment type="subunit">
    <text evidence="9">Interacts with DRE2; as part of the cytosolic iron-sulfur (Fe-S) protein assembly (CIA) machinery.</text>
</comment>
<dbReference type="Gene3D" id="3.40.50.360">
    <property type="match status" value="1"/>
</dbReference>
<comment type="subcellular location">
    <subcellularLocation>
        <location evidence="9">Cytoplasm</location>
    </subcellularLocation>
    <subcellularLocation>
        <location evidence="9">Mitochondrion</location>
    </subcellularLocation>
    <text evidence="9">Relocalizes to mitochondria after H(2)O(2) exposure.</text>
</comment>
<dbReference type="PANTHER" id="PTHR19384:SF10">
    <property type="entry name" value="NADPH-DEPENDENT DIFLAVIN OXIDOREDUCTASE 1"/>
    <property type="match status" value="1"/>
</dbReference>
<evidence type="ECO:0000256" key="1">
    <source>
        <dbReference type="ARBA" id="ARBA00001917"/>
    </source>
</evidence>
<evidence type="ECO:0000256" key="2">
    <source>
        <dbReference type="ARBA" id="ARBA00001974"/>
    </source>
</evidence>
<dbReference type="HAMAP" id="MF_03178">
    <property type="entry name" value="NDOR1"/>
    <property type="match status" value="1"/>
</dbReference>
<feature type="binding site" evidence="9">
    <location>
        <begin position="103"/>
        <end position="112"/>
    </location>
    <ligand>
        <name>FMN</name>
        <dbReference type="ChEBI" id="CHEBI:58210"/>
    </ligand>
</feature>
<evidence type="ECO:0000313" key="13">
    <source>
        <dbReference type="Proteomes" id="UP001412239"/>
    </source>
</evidence>
<dbReference type="InterPro" id="IPR001433">
    <property type="entry name" value="OxRdtase_FAD/NAD-bd"/>
</dbReference>
<dbReference type="EC" id="1.18.1.-" evidence="9"/>
<evidence type="ECO:0000259" key="10">
    <source>
        <dbReference type="PROSITE" id="PS50902"/>
    </source>
</evidence>
<comment type="similarity">
    <text evidence="9">In the N-terminal section; belongs to the flavodoxin family.</text>
</comment>
<evidence type="ECO:0000259" key="11">
    <source>
        <dbReference type="PROSITE" id="PS51384"/>
    </source>
</evidence>
<dbReference type="GO" id="GO:0005829">
    <property type="term" value="C:cytosol"/>
    <property type="evidence" value="ECO:0007669"/>
    <property type="project" value="TreeGrafter"/>
</dbReference>
<keyword evidence="8 9" id="KW-0560">Oxidoreductase</keyword>
<feature type="domain" description="Flavodoxin-like" evidence="10">
    <location>
        <begin position="11"/>
        <end position="156"/>
    </location>
</feature>
<dbReference type="AlphaFoldDB" id="A0A292Q856"/>
<dbReference type="SUPFAM" id="SSF52343">
    <property type="entry name" value="Ferredoxin reductase-like, C-terminal NADP-linked domain"/>
    <property type="match status" value="1"/>
</dbReference>
<comment type="cofactor">
    <cofactor evidence="1 9">
        <name>FMN</name>
        <dbReference type="ChEBI" id="CHEBI:58210"/>
    </cofactor>
</comment>
<evidence type="ECO:0000256" key="8">
    <source>
        <dbReference type="ARBA" id="ARBA00023002"/>
    </source>
</evidence>
<dbReference type="Pfam" id="PF00175">
    <property type="entry name" value="NAD_binding_1"/>
    <property type="match status" value="1"/>
</dbReference>
<dbReference type="SUPFAM" id="SSF63380">
    <property type="entry name" value="Riboflavin synthase domain-like"/>
    <property type="match status" value="1"/>
</dbReference>
<dbReference type="GO" id="GO:0050660">
    <property type="term" value="F:flavin adenine dinucleotide binding"/>
    <property type="evidence" value="ECO:0007669"/>
    <property type="project" value="UniProtKB-UniRule"/>
</dbReference>
<dbReference type="InterPro" id="IPR001094">
    <property type="entry name" value="Flavdoxin-like"/>
</dbReference>
<feature type="binding site" evidence="9">
    <location>
        <position position="138"/>
    </location>
    <ligand>
        <name>FMN</name>
        <dbReference type="ChEBI" id="CHEBI:58210"/>
    </ligand>
</feature>
<evidence type="ECO:0000256" key="4">
    <source>
        <dbReference type="ARBA" id="ARBA00022630"/>
    </source>
</evidence>
<gene>
    <name evidence="9" type="primary">TAH18</name>
    <name evidence="12" type="ORF">GSTUAT00000947001</name>
</gene>
<dbReference type="InterPro" id="IPR029039">
    <property type="entry name" value="Flavoprotein-like_sf"/>
</dbReference>
<proteinExistence type="inferred from homology"/>
<dbReference type="InterPro" id="IPR028879">
    <property type="entry name" value="NDOR1"/>
</dbReference>
<dbReference type="GO" id="GO:0160246">
    <property type="term" value="F:NADPH-iron-sulfur [2Fe-2S] protein oxidoreductase activity"/>
    <property type="evidence" value="ECO:0007669"/>
    <property type="project" value="InterPro"/>
</dbReference>
<dbReference type="Gene3D" id="3.40.50.80">
    <property type="entry name" value="Nucleotide-binding domain of ferredoxin-NADP reductase (FNR) module"/>
    <property type="match status" value="1"/>
</dbReference>
<feature type="binding site" evidence="9">
    <location>
        <begin position="529"/>
        <end position="530"/>
    </location>
    <ligand>
        <name>NADP(+)</name>
        <dbReference type="ChEBI" id="CHEBI:58349"/>
    </ligand>
</feature>
<dbReference type="FunFam" id="3.40.50.80:FF:000030">
    <property type="entry name" value="NADPH-dependent diflavin oxidoreductase 1"/>
    <property type="match status" value="1"/>
</dbReference>
<comment type="caution">
    <text evidence="9">Lacks conserved residue(s) required for the propagation of feature annotation.</text>
</comment>
<dbReference type="PROSITE" id="PS51384">
    <property type="entry name" value="FAD_FR"/>
    <property type="match status" value="1"/>
</dbReference>
<dbReference type="InterPro" id="IPR001709">
    <property type="entry name" value="Flavoprot_Pyr_Nucl_cyt_Rdtase"/>
</dbReference>
<dbReference type="PRINTS" id="PR00371">
    <property type="entry name" value="FPNCR"/>
</dbReference>
<evidence type="ECO:0000256" key="3">
    <source>
        <dbReference type="ARBA" id="ARBA00022490"/>
    </source>
</evidence>
<dbReference type="GO" id="GO:0050661">
    <property type="term" value="F:NADP binding"/>
    <property type="evidence" value="ECO:0007669"/>
    <property type="project" value="UniProtKB-UniRule"/>
</dbReference>
<dbReference type="Pfam" id="PF00667">
    <property type="entry name" value="FAD_binding_1"/>
    <property type="match status" value="1"/>
</dbReference>
<feature type="domain" description="FAD-binding FR-type" evidence="11">
    <location>
        <begin position="208"/>
        <end position="455"/>
    </location>
</feature>
<dbReference type="Gene3D" id="2.40.30.10">
    <property type="entry name" value="Translation factors"/>
    <property type="match status" value="1"/>
</dbReference>
<dbReference type="SUPFAM" id="SSF52218">
    <property type="entry name" value="Flavoproteins"/>
    <property type="match status" value="1"/>
</dbReference>
<dbReference type="Gene3D" id="1.20.990.10">
    <property type="entry name" value="NADPH-cytochrome p450 Reductase, Chain A, domain 3"/>
    <property type="match status" value="1"/>
</dbReference>
<dbReference type="InterPro" id="IPR017938">
    <property type="entry name" value="Riboflavin_synthase-like_b-brl"/>
</dbReference>
<comment type="similarity">
    <text evidence="9">Belongs to the NADPH-dependent diflavin oxidoreductase NDOR1 family.</text>
</comment>
<feature type="binding site" evidence="9">
    <location>
        <begin position="535"/>
        <end position="539"/>
    </location>
    <ligand>
        <name>NADP(+)</name>
        <dbReference type="ChEBI" id="CHEBI:58349"/>
    </ligand>
</feature>
<comment type="catalytic activity">
    <reaction evidence="9">
        <text>2 oxidized [2Fe-2S]-[protein] + NADPH = 2 reduced [2Fe-2S]-[protein] + NADP(+) + H(+)</text>
        <dbReference type="Rhea" id="RHEA:67716"/>
        <dbReference type="Rhea" id="RHEA-COMP:17327"/>
        <dbReference type="Rhea" id="RHEA-COMP:17328"/>
        <dbReference type="ChEBI" id="CHEBI:15378"/>
        <dbReference type="ChEBI" id="CHEBI:33737"/>
        <dbReference type="ChEBI" id="CHEBI:33738"/>
        <dbReference type="ChEBI" id="CHEBI:57783"/>
        <dbReference type="ChEBI" id="CHEBI:58349"/>
    </reaction>
</comment>
<organism evidence="12 13">
    <name type="scientific">Tuber aestivum</name>
    <name type="common">summer truffle</name>
    <dbReference type="NCBI Taxonomy" id="59557"/>
    <lineage>
        <taxon>Eukaryota</taxon>
        <taxon>Fungi</taxon>
        <taxon>Dikarya</taxon>
        <taxon>Ascomycota</taxon>
        <taxon>Pezizomycotina</taxon>
        <taxon>Pezizomycetes</taxon>
        <taxon>Pezizales</taxon>
        <taxon>Tuberaceae</taxon>
        <taxon>Tuber</taxon>
    </lineage>
</organism>
<keyword evidence="7 9" id="KW-0521">NADP</keyword>
<evidence type="ECO:0000256" key="9">
    <source>
        <dbReference type="HAMAP-Rule" id="MF_03178"/>
    </source>
</evidence>
<dbReference type="GO" id="GO:0016226">
    <property type="term" value="P:iron-sulfur cluster assembly"/>
    <property type="evidence" value="ECO:0007669"/>
    <property type="project" value="UniProtKB-UniRule"/>
</dbReference>
<dbReference type="GO" id="GO:0016651">
    <property type="term" value="F:oxidoreductase activity, acting on NAD(P)H"/>
    <property type="evidence" value="ECO:0007669"/>
    <property type="project" value="UniProtKB-UniRule"/>
</dbReference>
<evidence type="ECO:0000256" key="7">
    <source>
        <dbReference type="ARBA" id="ARBA00022857"/>
    </source>
</evidence>
<dbReference type="InterPro" id="IPR023173">
    <property type="entry name" value="NADPH_Cyt_P450_Rdtase_alpha"/>
</dbReference>
<comment type="similarity">
    <text evidence="9">In the C-terminal section; belongs to the flavoprotein pyridine nucleotide cytochrome reductase family.</text>
</comment>
<keyword evidence="13" id="KW-1185">Reference proteome</keyword>
<keyword evidence="5 9" id="KW-0288">FMN</keyword>
<feature type="binding site" evidence="9">
    <location>
        <begin position="65"/>
        <end position="68"/>
    </location>
    <ligand>
        <name>FMN</name>
        <dbReference type="ChEBI" id="CHEBI:58210"/>
    </ligand>
</feature>
<comment type="function">
    <text evidence="9">NADPH-dependent reductase which is a central component of the cytosolic iron-sulfur (Fe-S) protein assembly (CIA) machinery. Transfers electrons from NADPH via its FAD and FMN prosthetic groups to the [2Fe-2S] cluster of DRE2, another key component of the CIA machinery. In turn, this reduced cluster provides electrons for assembly of cytosolic iron-sulfur cluster proteins. Positively controls H(2)O(2)-induced cell death.</text>
</comment>
<dbReference type="PANTHER" id="PTHR19384">
    <property type="entry name" value="NITRIC OXIDE SYNTHASE-RELATED"/>
    <property type="match status" value="1"/>
</dbReference>
<keyword evidence="3 9" id="KW-0963">Cytoplasm</keyword>
<keyword evidence="9" id="KW-0496">Mitochondrion</keyword>
<evidence type="ECO:0000313" key="12">
    <source>
        <dbReference type="EMBL" id="CUS14877.1"/>
    </source>
</evidence>
<dbReference type="InterPro" id="IPR003097">
    <property type="entry name" value="CysJ-like_FAD-binding"/>
</dbReference>
<dbReference type="EMBL" id="LN890954">
    <property type="protein sequence ID" value="CUS14877.1"/>
    <property type="molecule type" value="Genomic_DNA"/>
</dbReference>
<protein>
    <recommendedName>
        <fullName evidence="9">NADPH-dependent diflavin oxidoreductase 1</fullName>
        <ecNumber evidence="9">1.18.1.-</ecNumber>
    </recommendedName>
    <alternativeName>
        <fullName evidence="9">NADPH-dependent FMN and FAD-containing oxidoreductase</fullName>
    </alternativeName>
</protein>
<feature type="binding site" evidence="9">
    <location>
        <begin position="428"/>
        <end position="431"/>
    </location>
    <ligand>
        <name>FAD</name>
        <dbReference type="ChEBI" id="CHEBI:57692"/>
    </ligand>
</feature>
<dbReference type="FunFam" id="1.20.990.10:FF:000013">
    <property type="entry name" value="NADPH-dependent diflavin oxidoreductase 1"/>
    <property type="match status" value="1"/>
</dbReference>
<keyword evidence="4 9" id="KW-0285">Flavoprotein</keyword>